<dbReference type="EMBL" id="JOKM01000122">
    <property type="protein sequence ID" value="KGB20742.1"/>
    <property type="molecule type" value="Genomic_DNA"/>
</dbReference>
<keyword evidence="1" id="KW-0812">Transmembrane</keyword>
<gene>
    <name evidence="2" type="ORF">AtDm6_3521</name>
</gene>
<feature type="transmembrane region" description="Helical" evidence="1">
    <location>
        <begin position="114"/>
        <end position="136"/>
    </location>
</feature>
<evidence type="ECO:0000256" key="1">
    <source>
        <dbReference type="SAM" id="Phobius"/>
    </source>
</evidence>
<accession>A0A094YHG7</accession>
<dbReference type="GeneID" id="89478844"/>
<keyword evidence="1" id="KW-0472">Membrane</keyword>
<dbReference type="PATRIC" id="fig|104102.7.peg.3469"/>
<name>A0A094YHG7_9PROT</name>
<evidence type="ECO:0008006" key="4">
    <source>
        <dbReference type="Google" id="ProtNLM"/>
    </source>
</evidence>
<organism evidence="2 3">
    <name type="scientific">Acetobacter tropicalis</name>
    <dbReference type="NCBI Taxonomy" id="104102"/>
    <lineage>
        <taxon>Bacteria</taxon>
        <taxon>Pseudomonadati</taxon>
        <taxon>Pseudomonadota</taxon>
        <taxon>Alphaproteobacteria</taxon>
        <taxon>Acetobacterales</taxon>
        <taxon>Acetobacteraceae</taxon>
        <taxon>Acetobacter</taxon>
    </lineage>
</organism>
<dbReference type="RefSeq" id="WP_035382439.1">
    <property type="nucleotide sequence ID" value="NZ_JACAOJ010000021.1"/>
</dbReference>
<sequence>MKDPSTLPEAPEQPGTVFQFPLQQVLSSQQAAGYLGVSEKRLQILALFGGGPARVRQGGATPHYRKDDLDAYSAALFSYAGLSDDELARYRSNRTASGFSGIDRFMDMASRDELSQACAFIGGRIAIVLGMVVIVLSHTPLSRMLFHMQ</sequence>
<dbReference type="Proteomes" id="UP000029448">
    <property type="component" value="Unassembled WGS sequence"/>
</dbReference>
<dbReference type="STRING" id="104102.AtDm6_3521"/>
<reference evidence="2 3" key="1">
    <citation type="submission" date="2014-06" db="EMBL/GenBank/DDBJ databases">
        <title>Functional and comparative genomic analyses of the Drosophila gut microbiota identify candidate symbiosis factors.</title>
        <authorList>
            <person name="Newell P.D."/>
            <person name="Chaston J.M."/>
            <person name="Douglas A.E."/>
        </authorList>
    </citation>
    <scope>NUCLEOTIDE SEQUENCE [LARGE SCALE GENOMIC DNA]</scope>
    <source>
        <strain evidence="2 3">DmCS_006</strain>
    </source>
</reference>
<keyword evidence="1" id="KW-1133">Transmembrane helix</keyword>
<keyword evidence="3" id="KW-1185">Reference proteome</keyword>
<dbReference type="AlphaFoldDB" id="A0A094YHG7"/>
<evidence type="ECO:0000313" key="2">
    <source>
        <dbReference type="EMBL" id="KGB20742.1"/>
    </source>
</evidence>
<protein>
    <recommendedName>
        <fullName evidence="4">Helix-turn-helix domain-containing protein</fullName>
    </recommendedName>
</protein>
<proteinExistence type="predicted"/>
<evidence type="ECO:0000313" key="3">
    <source>
        <dbReference type="Proteomes" id="UP000029448"/>
    </source>
</evidence>
<comment type="caution">
    <text evidence="2">The sequence shown here is derived from an EMBL/GenBank/DDBJ whole genome shotgun (WGS) entry which is preliminary data.</text>
</comment>